<dbReference type="Proteomes" id="UP000778523">
    <property type="component" value="Unassembled WGS sequence"/>
</dbReference>
<evidence type="ECO:0000256" key="7">
    <source>
        <dbReference type="SAM" id="Phobius"/>
    </source>
</evidence>
<name>A0ABX2IH15_9RHOO</name>
<dbReference type="InterPro" id="IPR007140">
    <property type="entry name" value="DUF350"/>
</dbReference>
<organism evidence="8 9">
    <name type="scientific">Uliginosibacterium aquaticum</name>
    <dbReference type="NCBI Taxonomy" id="2731212"/>
    <lineage>
        <taxon>Bacteria</taxon>
        <taxon>Pseudomonadati</taxon>
        <taxon>Pseudomonadota</taxon>
        <taxon>Betaproteobacteria</taxon>
        <taxon>Rhodocyclales</taxon>
        <taxon>Zoogloeaceae</taxon>
        <taxon>Uliginosibacterium</taxon>
    </lineage>
</organism>
<accession>A0ABX2IH15</accession>
<comment type="subcellular location">
    <subcellularLocation>
        <location evidence="1">Cell membrane</location>
        <topology evidence="1">Multi-pass membrane protein</topology>
    </subcellularLocation>
</comment>
<keyword evidence="9" id="KW-1185">Reference proteome</keyword>
<keyword evidence="5 7" id="KW-1133">Transmembrane helix</keyword>
<evidence type="ECO:0000256" key="6">
    <source>
        <dbReference type="ARBA" id="ARBA00023136"/>
    </source>
</evidence>
<evidence type="ECO:0000256" key="1">
    <source>
        <dbReference type="ARBA" id="ARBA00004651"/>
    </source>
</evidence>
<keyword evidence="3" id="KW-1003">Cell membrane</keyword>
<evidence type="ECO:0000313" key="8">
    <source>
        <dbReference type="EMBL" id="NSL56039.1"/>
    </source>
</evidence>
<feature type="transmembrane region" description="Helical" evidence="7">
    <location>
        <begin position="110"/>
        <end position="129"/>
    </location>
</feature>
<protein>
    <submittedName>
        <fullName evidence="8">DUF350 domain-containing protein</fullName>
    </submittedName>
</protein>
<proteinExistence type="inferred from homology"/>
<keyword evidence="4 7" id="KW-0812">Transmembrane</keyword>
<evidence type="ECO:0000256" key="5">
    <source>
        <dbReference type="ARBA" id="ARBA00022989"/>
    </source>
</evidence>
<feature type="transmembrane region" description="Helical" evidence="7">
    <location>
        <begin position="12"/>
        <end position="32"/>
    </location>
</feature>
<evidence type="ECO:0000256" key="4">
    <source>
        <dbReference type="ARBA" id="ARBA00022692"/>
    </source>
</evidence>
<reference evidence="8 9" key="1">
    <citation type="submission" date="2020-06" db="EMBL/GenBank/DDBJ databases">
        <title>Draft genome of Uliginosibacterium sp. IMCC34675.</title>
        <authorList>
            <person name="Song J."/>
        </authorList>
    </citation>
    <scope>NUCLEOTIDE SEQUENCE [LARGE SCALE GENOMIC DNA]</scope>
    <source>
        <strain evidence="8 9">IMCC34675</strain>
    </source>
</reference>
<feature type="transmembrane region" description="Helical" evidence="7">
    <location>
        <begin position="76"/>
        <end position="98"/>
    </location>
</feature>
<dbReference type="Pfam" id="PF03994">
    <property type="entry name" value="DUF350"/>
    <property type="match status" value="1"/>
</dbReference>
<evidence type="ECO:0000313" key="9">
    <source>
        <dbReference type="Proteomes" id="UP000778523"/>
    </source>
</evidence>
<evidence type="ECO:0000256" key="2">
    <source>
        <dbReference type="ARBA" id="ARBA00005779"/>
    </source>
</evidence>
<comment type="caution">
    <text evidence="8">The sequence shown here is derived from an EMBL/GenBank/DDBJ whole genome shotgun (WGS) entry which is preliminary data.</text>
</comment>
<feature type="transmembrane region" description="Helical" evidence="7">
    <location>
        <begin position="44"/>
        <end position="70"/>
    </location>
</feature>
<comment type="similarity">
    <text evidence="2">Belongs to the UPF0719 family.</text>
</comment>
<evidence type="ECO:0000256" key="3">
    <source>
        <dbReference type="ARBA" id="ARBA00022475"/>
    </source>
</evidence>
<keyword evidence="6 7" id="KW-0472">Membrane</keyword>
<dbReference type="PANTHER" id="PTHR40043">
    <property type="entry name" value="UPF0719 INNER MEMBRANE PROTEIN YJFL"/>
    <property type="match status" value="1"/>
</dbReference>
<dbReference type="PANTHER" id="PTHR40043:SF1">
    <property type="entry name" value="UPF0719 INNER MEMBRANE PROTEIN YJFL"/>
    <property type="match status" value="1"/>
</dbReference>
<gene>
    <name evidence="8" type="ORF">HJ583_013445</name>
</gene>
<sequence length="132" mass="14161">MHMLIQALGNYVLHLFTGFALVGVFVWIYLRLTPYCEISLIRKGCVAPALSFGGTLIGFSLTVASGLLHLPDYLHFLAWSAAAMLIQLVAFLLLQRALPEMKRALEDNNVAMGALIGAVALSIGLISGACLS</sequence>
<dbReference type="EMBL" id="JABCSC020000003">
    <property type="protein sequence ID" value="NSL56039.1"/>
    <property type="molecule type" value="Genomic_DNA"/>
</dbReference>